<dbReference type="GO" id="GO:0046380">
    <property type="term" value="P:N-acetylneuraminate biosynthetic process"/>
    <property type="evidence" value="ECO:0007669"/>
    <property type="project" value="TreeGrafter"/>
</dbReference>
<comment type="similarity">
    <text evidence="2">Belongs to the HAD-like hydrolase superfamily.</text>
</comment>
<evidence type="ECO:0000313" key="6">
    <source>
        <dbReference type="EMBL" id="SHK59575.1"/>
    </source>
</evidence>
<dbReference type="RefSeq" id="WP_007983729.1">
    <property type="nucleotide sequence ID" value="NZ_AEMG01000030.1"/>
</dbReference>
<dbReference type="GO" id="GO:0050124">
    <property type="term" value="F:N-acylneuraminate-9-phosphatase activity"/>
    <property type="evidence" value="ECO:0007669"/>
    <property type="project" value="TreeGrafter"/>
</dbReference>
<proteinExistence type="inferred from homology"/>
<reference evidence="6" key="3">
    <citation type="submission" date="2016-11" db="EMBL/GenBank/DDBJ databases">
        <authorList>
            <person name="Jaros S."/>
            <person name="Januszkiewicz K."/>
            <person name="Wedrychowicz H."/>
        </authorList>
    </citation>
    <scope>NUCLEOTIDE SEQUENCE [LARGE SCALE GENOMIC DNA]</scope>
    <source>
        <strain evidence="6">DX253</strain>
    </source>
</reference>
<evidence type="ECO:0000313" key="5">
    <source>
        <dbReference type="EMBL" id="EFW89966.1"/>
    </source>
</evidence>
<dbReference type="Gene3D" id="1.20.120.710">
    <property type="entry name" value="Haloacid dehalogenase hydrolase-like domain"/>
    <property type="match status" value="1"/>
</dbReference>
<keyword evidence="4" id="KW-0460">Magnesium</keyword>
<dbReference type="AlphaFoldDB" id="E7R072"/>
<dbReference type="eggNOG" id="arCOG02291">
    <property type="taxonomic scope" value="Archaea"/>
</dbReference>
<dbReference type="Pfam" id="PF00702">
    <property type="entry name" value="Hydrolase"/>
    <property type="match status" value="1"/>
</dbReference>
<dbReference type="Proteomes" id="UP000003751">
    <property type="component" value="Unassembled WGS sequence"/>
</dbReference>
<evidence type="ECO:0000313" key="8">
    <source>
        <dbReference type="Proteomes" id="UP000184203"/>
    </source>
</evidence>
<gene>
    <name evidence="6" type="ORF">SAMN05444342_1796</name>
    <name evidence="5" type="ORF">ZOD2009_22332</name>
</gene>
<dbReference type="NCBIfam" id="TIGR01549">
    <property type="entry name" value="HAD-SF-IA-v1"/>
    <property type="match status" value="1"/>
</dbReference>
<keyword evidence="8" id="KW-1185">Reference proteome</keyword>
<dbReference type="SFLD" id="SFLDG01129">
    <property type="entry name" value="C1.5:_HAD__Beta-PGM__Phosphata"/>
    <property type="match status" value="1"/>
</dbReference>
<dbReference type="PANTHER" id="PTHR46470:SF3">
    <property type="entry name" value="N-ACYLNEURAMINATE-9-PHOSPHATASE"/>
    <property type="match status" value="1"/>
</dbReference>
<dbReference type="STRING" id="797209.GCA_000376445_01526"/>
<reference evidence="8" key="2">
    <citation type="submission" date="2016-11" db="EMBL/GenBank/DDBJ databases">
        <authorList>
            <person name="Varghese N."/>
            <person name="Submissions S."/>
        </authorList>
    </citation>
    <scope>NUCLEOTIDE SEQUENCE [LARGE SCALE GENOMIC DNA]</scope>
    <source>
        <strain evidence="8">DX253</strain>
    </source>
</reference>
<dbReference type="Gene3D" id="3.40.50.1000">
    <property type="entry name" value="HAD superfamily/HAD-like"/>
    <property type="match status" value="1"/>
</dbReference>
<dbReference type="InterPro" id="IPR023214">
    <property type="entry name" value="HAD_sf"/>
</dbReference>
<organism evidence="5 7">
    <name type="scientific">Haladaptatus paucihalophilus DX253</name>
    <dbReference type="NCBI Taxonomy" id="797209"/>
    <lineage>
        <taxon>Archaea</taxon>
        <taxon>Methanobacteriati</taxon>
        <taxon>Methanobacteriota</taxon>
        <taxon>Stenosarchaea group</taxon>
        <taxon>Halobacteria</taxon>
        <taxon>Halobacteriales</taxon>
        <taxon>Haladaptataceae</taxon>
        <taxon>Haladaptatus</taxon>
    </lineage>
</organism>
<dbReference type="PATRIC" id="fig|797209.4.peg.4391"/>
<protein>
    <submittedName>
        <fullName evidence="5">HAD-superfamily hydrolase, subfamily IA, variant 1</fullName>
    </submittedName>
    <submittedName>
        <fullName evidence="6">Putative hydrolase of the HAD superfamily</fullName>
    </submittedName>
</protein>
<evidence type="ECO:0000313" key="7">
    <source>
        <dbReference type="Proteomes" id="UP000003751"/>
    </source>
</evidence>
<dbReference type="OrthoDB" id="131325at2157"/>
<dbReference type="InterPro" id="IPR036412">
    <property type="entry name" value="HAD-like_sf"/>
</dbReference>
<evidence type="ECO:0000256" key="3">
    <source>
        <dbReference type="ARBA" id="ARBA00022801"/>
    </source>
</evidence>
<dbReference type="PANTHER" id="PTHR46470">
    <property type="entry name" value="N-ACYLNEURAMINATE-9-PHOSPHATASE"/>
    <property type="match status" value="1"/>
</dbReference>
<comment type="cofactor">
    <cofactor evidence="1">
        <name>Mg(2+)</name>
        <dbReference type="ChEBI" id="CHEBI:18420"/>
    </cofactor>
</comment>
<dbReference type="InterPro" id="IPR051400">
    <property type="entry name" value="HAD-like_hydrolase"/>
</dbReference>
<dbReference type="InterPro" id="IPR006439">
    <property type="entry name" value="HAD-SF_hydro_IA"/>
</dbReference>
<dbReference type="SUPFAM" id="SSF56784">
    <property type="entry name" value="HAD-like"/>
    <property type="match status" value="1"/>
</dbReference>
<dbReference type="EMBL" id="AEMG01000030">
    <property type="protein sequence ID" value="EFW89966.1"/>
    <property type="molecule type" value="Genomic_DNA"/>
</dbReference>
<dbReference type="NCBIfam" id="TIGR01509">
    <property type="entry name" value="HAD-SF-IA-v3"/>
    <property type="match status" value="1"/>
</dbReference>
<name>E7R072_HALPU</name>
<dbReference type="SFLD" id="SFLDS00003">
    <property type="entry name" value="Haloacid_Dehalogenase"/>
    <property type="match status" value="1"/>
</dbReference>
<accession>E7R072</accession>
<evidence type="ECO:0000256" key="4">
    <source>
        <dbReference type="ARBA" id="ARBA00022842"/>
    </source>
</evidence>
<keyword evidence="3 5" id="KW-0378">Hydrolase</keyword>
<evidence type="ECO:0000256" key="2">
    <source>
        <dbReference type="ARBA" id="ARBA00007958"/>
    </source>
</evidence>
<reference evidence="5 7" key="1">
    <citation type="journal article" date="2014" name="ISME J.">
        <title>Trehalose/2-sulfotrehalose biosynthesis and glycine-betaine uptake are widely spread mechanisms for osmoadaptation in the Halobacteriales.</title>
        <authorList>
            <person name="Youssef N.H."/>
            <person name="Savage-Ashlock K.N."/>
            <person name="McCully A.L."/>
            <person name="Luedtke B."/>
            <person name="Shaw E.I."/>
            <person name="Hoff W.D."/>
            <person name="Elshahed M.S."/>
        </authorList>
    </citation>
    <scope>NUCLEOTIDE SEQUENCE [LARGE SCALE GENOMIC DNA]</scope>
    <source>
        <strain evidence="5 7">DX253</strain>
    </source>
</reference>
<dbReference type="Proteomes" id="UP000184203">
    <property type="component" value="Unassembled WGS sequence"/>
</dbReference>
<evidence type="ECO:0000256" key="1">
    <source>
        <dbReference type="ARBA" id="ARBA00001946"/>
    </source>
</evidence>
<dbReference type="EMBL" id="FRAN01000002">
    <property type="protein sequence ID" value="SHK59575.1"/>
    <property type="molecule type" value="Genomic_DNA"/>
</dbReference>
<sequence length="224" mass="23894">MCVTAVGFDLDATLAVTDRPRAKLLADATTAVDAPSLSRQAYLDAHSRHLASETREPIFADLLADGCGTDADELAAAYRRAILDALSPLDGVPDLLSSLRREYRVGLLTNGPVVAQRGKLAQLGWEDNFDVTVVTGELEAGKPTRHAFDAFCEKLGDPPADTVYVGDDPKMDVRGANDAGMKTIQVLFPDGPDPEPSADAYVERDELVTALPDVIASLEARDDG</sequence>